<gene>
    <name evidence="2" type="ORF">CB5_LOCUS10766</name>
</gene>
<dbReference type="AlphaFoldDB" id="A0A6V7P9Q1"/>
<proteinExistence type="predicted"/>
<protein>
    <submittedName>
        <fullName evidence="2">Uncharacterized protein</fullName>
    </submittedName>
</protein>
<reference evidence="2" key="1">
    <citation type="submission" date="2020-07" db="EMBL/GenBank/DDBJ databases">
        <authorList>
            <person name="Lin J."/>
        </authorList>
    </citation>
    <scope>NUCLEOTIDE SEQUENCE</scope>
</reference>
<dbReference type="PANTHER" id="PTHR14873:SF1">
    <property type="entry name" value="OS06G0694100 PROTEIN"/>
    <property type="match status" value="1"/>
</dbReference>
<sequence length="141" mass="15211">MEEQRPMAAPREQSGRPKCYSLSRHHLTRLAEPLRETLARTPYAPPEGVSVSVKSLLESLLSSADESSADGFCKAINDLFLCCAAVAAAEGDESPTLYWIPKELSLAARSVLKGLSEAASYGSENEMVAEMMPELVPLVKG</sequence>
<accession>A0A6V7P9Q1</accession>
<feature type="region of interest" description="Disordered" evidence="1">
    <location>
        <begin position="1"/>
        <end position="20"/>
    </location>
</feature>
<dbReference type="PANTHER" id="PTHR14873">
    <property type="entry name" value="OS06G0694100 PROTEIN"/>
    <property type="match status" value="1"/>
</dbReference>
<organism evidence="2">
    <name type="scientific">Ananas comosus var. bracteatus</name>
    <name type="common">red pineapple</name>
    <dbReference type="NCBI Taxonomy" id="296719"/>
    <lineage>
        <taxon>Eukaryota</taxon>
        <taxon>Viridiplantae</taxon>
        <taxon>Streptophyta</taxon>
        <taxon>Embryophyta</taxon>
        <taxon>Tracheophyta</taxon>
        <taxon>Spermatophyta</taxon>
        <taxon>Magnoliopsida</taxon>
        <taxon>Liliopsida</taxon>
        <taxon>Poales</taxon>
        <taxon>Bromeliaceae</taxon>
        <taxon>Bromelioideae</taxon>
        <taxon>Ananas</taxon>
    </lineage>
</organism>
<name>A0A6V7P9Q1_ANACO</name>
<evidence type="ECO:0000313" key="2">
    <source>
        <dbReference type="EMBL" id="CAD1827555.1"/>
    </source>
</evidence>
<evidence type="ECO:0000256" key="1">
    <source>
        <dbReference type="SAM" id="MobiDB-lite"/>
    </source>
</evidence>
<dbReference type="EMBL" id="LR862146">
    <property type="protein sequence ID" value="CAD1827555.1"/>
    <property type="molecule type" value="Genomic_DNA"/>
</dbReference>